<dbReference type="AlphaFoldDB" id="A0A2N0TNJ6"/>
<comment type="caution">
    <text evidence="1">The sequence shown here is derived from an EMBL/GenBank/DDBJ whole genome shotgun (WGS) entry which is preliminary data.</text>
</comment>
<organism evidence="1 2">
    <name type="scientific">Salegentibacter salarius</name>
    <dbReference type="NCBI Taxonomy" id="435906"/>
    <lineage>
        <taxon>Bacteria</taxon>
        <taxon>Pseudomonadati</taxon>
        <taxon>Bacteroidota</taxon>
        <taxon>Flavobacteriia</taxon>
        <taxon>Flavobacteriales</taxon>
        <taxon>Flavobacteriaceae</taxon>
        <taxon>Salegentibacter</taxon>
    </lineage>
</organism>
<accession>A0A2N0TNJ6</accession>
<reference evidence="1 2" key="1">
    <citation type="submission" date="2015-10" db="EMBL/GenBank/DDBJ databases">
        <title>Draft genome sequence of Salegentibacter salinarum KCTC 12975.</title>
        <authorList>
            <person name="Lin W."/>
            <person name="Zheng Q."/>
        </authorList>
    </citation>
    <scope>NUCLEOTIDE SEQUENCE [LARGE SCALE GENOMIC DNA]</scope>
    <source>
        <strain evidence="1 2">KCTC 12974</strain>
    </source>
</reference>
<proteinExistence type="predicted"/>
<gene>
    <name evidence="1" type="ORF">APR40_04930</name>
</gene>
<dbReference type="Proteomes" id="UP000232533">
    <property type="component" value="Unassembled WGS sequence"/>
</dbReference>
<name>A0A2N0TNJ6_9FLAO</name>
<evidence type="ECO:0000313" key="1">
    <source>
        <dbReference type="EMBL" id="PKD16268.1"/>
    </source>
</evidence>
<evidence type="ECO:0000313" key="2">
    <source>
        <dbReference type="Proteomes" id="UP000232533"/>
    </source>
</evidence>
<protein>
    <submittedName>
        <fullName evidence="1">Uncharacterized protein</fullName>
    </submittedName>
</protein>
<sequence length="202" mass="23326">MKIIISLVILLFSISNIIAQEKISMNIDYSTDSQDLQTILRFEQINLAKFNFIGNIKGQDYTIKIDEYKKGELVKTDTIFYSSQDDYFKIKEDTLKLNFITKNTNKELIFQLNGNGFSSPKMNYEISESNGRYAYKDFLSSENSKSYDKNSSFPLFTIITPTVYEDGSKSYCRVAQSGIKPENLGKEFDIPHYFVATMTFNR</sequence>
<dbReference type="RefSeq" id="WP_079711068.1">
    <property type="nucleotide sequence ID" value="NZ_FVZF01000005.1"/>
</dbReference>
<dbReference type="EMBL" id="LKTR01000054">
    <property type="protein sequence ID" value="PKD16268.1"/>
    <property type="molecule type" value="Genomic_DNA"/>
</dbReference>
<dbReference type="OrthoDB" id="883791at2"/>